<dbReference type="RefSeq" id="WP_185051757.1">
    <property type="nucleotide sequence ID" value="NZ_BAABIX010000004.1"/>
</dbReference>
<dbReference type="Proteomes" id="UP000578449">
    <property type="component" value="Unassembled WGS sequence"/>
</dbReference>
<feature type="transmembrane region" description="Helical" evidence="1">
    <location>
        <begin position="281"/>
        <end position="300"/>
    </location>
</feature>
<keyword evidence="1" id="KW-0472">Membrane</keyword>
<sequence>MIDRRYLAVLALAGGAFLVTLGLLARFYVYPGALAIPAEQSRIVHMRTADATFFDTLRLRTRRGVSLDQAIARYGDGLAATAHTAVWTEFVSLTTVTGERLDYHERRVAFDRRTGELVDCCGAYVDELTRPGSRGLAFRWPFGARPVAYPVYDLLVRRPVTARFDGIEELRGLRVYRYVQRFANERMAQPGLPLPARVLGLRGEAEVPTTPYLDGTRTYWVEPDSGIVIAVRENLTRTLRTPDRKGKVVALAADMRTSEGDERYSAEQAAAFRRWNTLNGLVVPGALVGLGVAALGYGALAHSRPDGRPAYLWRRRAGLSTSR</sequence>
<accession>A0A840P0W6</accession>
<comment type="caution">
    <text evidence="2">The sequence shown here is derived from an EMBL/GenBank/DDBJ whole genome shotgun (WGS) entry which is preliminary data.</text>
</comment>
<evidence type="ECO:0000313" key="2">
    <source>
        <dbReference type="EMBL" id="MBB5134884.1"/>
    </source>
</evidence>
<protein>
    <recommendedName>
        <fullName evidence="4">DUF3068 domain-containing protein</fullName>
    </recommendedName>
</protein>
<organism evidence="2 3">
    <name type="scientific">Thermocatellispora tengchongensis</name>
    <dbReference type="NCBI Taxonomy" id="1073253"/>
    <lineage>
        <taxon>Bacteria</taxon>
        <taxon>Bacillati</taxon>
        <taxon>Actinomycetota</taxon>
        <taxon>Actinomycetes</taxon>
        <taxon>Streptosporangiales</taxon>
        <taxon>Streptosporangiaceae</taxon>
        <taxon>Thermocatellispora</taxon>
    </lineage>
</organism>
<proteinExistence type="predicted"/>
<keyword evidence="1" id="KW-1133">Transmembrane helix</keyword>
<evidence type="ECO:0000256" key="1">
    <source>
        <dbReference type="SAM" id="Phobius"/>
    </source>
</evidence>
<evidence type="ECO:0008006" key="4">
    <source>
        <dbReference type="Google" id="ProtNLM"/>
    </source>
</evidence>
<keyword evidence="3" id="KW-1185">Reference proteome</keyword>
<evidence type="ECO:0000313" key="3">
    <source>
        <dbReference type="Proteomes" id="UP000578449"/>
    </source>
</evidence>
<reference evidence="2 3" key="1">
    <citation type="submission" date="2020-08" db="EMBL/GenBank/DDBJ databases">
        <title>Genomic Encyclopedia of Type Strains, Phase IV (KMG-IV): sequencing the most valuable type-strain genomes for metagenomic binning, comparative biology and taxonomic classification.</title>
        <authorList>
            <person name="Goeker M."/>
        </authorList>
    </citation>
    <scope>NUCLEOTIDE SEQUENCE [LARGE SCALE GENOMIC DNA]</scope>
    <source>
        <strain evidence="2 3">DSM 45615</strain>
    </source>
</reference>
<dbReference type="EMBL" id="JACHGN010000009">
    <property type="protein sequence ID" value="MBB5134884.1"/>
    <property type="molecule type" value="Genomic_DNA"/>
</dbReference>
<keyword evidence="1" id="KW-0812">Transmembrane</keyword>
<dbReference type="AlphaFoldDB" id="A0A840P0W6"/>
<dbReference type="Pfam" id="PF11271">
    <property type="entry name" value="PorA"/>
    <property type="match status" value="1"/>
</dbReference>
<dbReference type="InterPro" id="IPR021424">
    <property type="entry name" value="PorA"/>
</dbReference>
<name>A0A840P0W6_9ACTN</name>
<gene>
    <name evidence="2" type="ORF">HNP84_004618</name>
</gene>